<keyword evidence="2" id="KW-0902">Two-component regulatory system</keyword>
<dbReference type="GO" id="GO:0000976">
    <property type="term" value="F:transcription cis-regulatory region binding"/>
    <property type="evidence" value="ECO:0007669"/>
    <property type="project" value="TreeGrafter"/>
</dbReference>
<dbReference type="InterPro" id="IPR001789">
    <property type="entry name" value="Sig_transdc_resp-reg_receiver"/>
</dbReference>
<evidence type="ECO:0000256" key="4">
    <source>
        <dbReference type="ARBA" id="ARBA00023125"/>
    </source>
</evidence>
<name>A0A3S4TCV0_9ACTO</name>
<dbReference type="CDD" id="cd17624">
    <property type="entry name" value="REC_OmpR_PmrA-like"/>
    <property type="match status" value="1"/>
</dbReference>
<dbReference type="GO" id="GO:0006355">
    <property type="term" value="P:regulation of DNA-templated transcription"/>
    <property type="evidence" value="ECO:0007669"/>
    <property type="project" value="InterPro"/>
</dbReference>
<keyword evidence="1 6" id="KW-0597">Phosphoprotein</keyword>
<feature type="DNA-binding region" description="OmpR/PhoB-type" evidence="7">
    <location>
        <begin position="127"/>
        <end position="220"/>
    </location>
</feature>
<evidence type="ECO:0000256" key="3">
    <source>
        <dbReference type="ARBA" id="ARBA00023015"/>
    </source>
</evidence>
<dbReference type="PANTHER" id="PTHR48111">
    <property type="entry name" value="REGULATOR OF RPOS"/>
    <property type="match status" value="1"/>
</dbReference>
<dbReference type="KEGG" id="asla:NCTC11923_01587"/>
<evidence type="ECO:0000256" key="5">
    <source>
        <dbReference type="ARBA" id="ARBA00023163"/>
    </source>
</evidence>
<proteinExistence type="predicted"/>
<sequence>MSSILVVEDETRIASFLVKGLRAAGFTAQTTASGNEAIHLAVQDDIDLIILDVGLPDTDGFAVLEQIRGQGVSTPVIMLTARSSVADRVAGLEGGADDYMPKPFSFEELLARIRVRLRSDASAAADPTQLTHRDLVLDLRTRTMEADGRIIELSAREFALAETLMRHPGQVLSREQLLSSVWGYDFDPGSNVVEVYISYLRAKLGKDRVQTVRGMGYRLV</sequence>
<dbReference type="SMART" id="SM00448">
    <property type="entry name" value="REC"/>
    <property type="match status" value="1"/>
</dbReference>
<keyword evidence="5" id="KW-0804">Transcription</keyword>
<feature type="domain" description="Response regulatory" evidence="8">
    <location>
        <begin position="3"/>
        <end position="117"/>
    </location>
</feature>
<evidence type="ECO:0000313" key="10">
    <source>
        <dbReference type="EMBL" id="VEG74937.1"/>
    </source>
</evidence>
<dbReference type="Gene3D" id="1.10.10.10">
    <property type="entry name" value="Winged helix-like DNA-binding domain superfamily/Winged helix DNA-binding domain"/>
    <property type="match status" value="1"/>
</dbReference>
<dbReference type="InterPro" id="IPR001867">
    <property type="entry name" value="OmpR/PhoB-type_DNA-bd"/>
</dbReference>
<dbReference type="InterPro" id="IPR011006">
    <property type="entry name" value="CheY-like_superfamily"/>
</dbReference>
<gene>
    <name evidence="10" type="primary">copR</name>
    <name evidence="10" type="ORF">NCTC11923_01587</name>
</gene>
<dbReference type="AlphaFoldDB" id="A0A3S4TCV0"/>
<feature type="modified residue" description="4-aspartylphosphate" evidence="6">
    <location>
        <position position="52"/>
    </location>
</feature>
<organism evidence="10 11">
    <name type="scientific">Actinomyces slackii</name>
    <dbReference type="NCBI Taxonomy" id="52774"/>
    <lineage>
        <taxon>Bacteria</taxon>
        <taxon>Bacillati</taxon>
        <taxon>Actinomycetota</taxon>
        <taxon>Actinomycetes</taxon>
        <taxon>Actinomycetales</taxon>
        <taxon>Actinomycetaceae</taxon>
        <taxon>Actinomyces</taxon>
    </lineage>
</organism>
<accession>A0A3S4TCV0</accession>
<dbReference type="SUPFAM" id="SSF52172">
    <property type="entry name" value="CheY-like"/>
    <property type="match status" value="1"/>
</dbReference>
<reference evidence="10 11" key="1">
    <citation type="submission" date="2018-12" db="EMBL/GenBank/DDBJ databases">
        <authorList>
            <consortium name="Pathogen Informatics"/>
        </authorList>
    </citation>
    <scope>NUCLEOTIDE SEQUENCE [LARGE SCALE GENOMIC DNA]</scope>
    <source>
        <strain evidence="10 11">NCTC11923</strain>
    </source>
</reference>
<evidence type="ECO:0000259" key="8">
    <source>
        <dbReference type="PROSITE" id="PS50110"/>
    </source>
</evidence>
<evidence type="ECO:0000256" key="6">
    <source>
        <dbReference type="PROSITE-ProRule" id="PRU00169"/>
    </source>
</evidence>
<dbReference type="GO" id="GO:0000156">
    <property type="term" value="F:phosphorelay response regulator activity"/>
    <property type="evidence" value="ECO:0007669"/>
    <property type="project" value="TreeGrafter"/>
</dbReference>
<dbReference type="Gene3D" id="6.10.250.690">
    <property type="match status" value="1"/>
</dbReference>
<feature type="domain" description="OmpR/PhoB-type" evidence="9">
    <location>
        <begin position="127"/>
        <end position="220"/>
    </location>
</feature>
<dbReference type="STRING" id="1278298.GCA_000428685_00597"/>
<dbReference type="GO" id="GO:0032993">
    <property type="term" value="C:protein-DNA complex"/>
    <property type="evidence" value="ECO:0007669"/>
    <property type="project" value="TreeGrafter"/>
</dbReference>
<dbReference type="PROSITE" id="PS50110">
    <property type="entry name" value="RESPONSE_REGULATORY"/>
    <property type="match status" value="1"/>
</dbReference>
<dbReference type="Pfam" id="PF00486">
    <property type="entry name" value="Trans_reg_C"/>
    <property type="match status" value="1"/>
</dbReference>
<dbReference type="RefSeq" id="WP_026427626.1">
    <property type="nucleotide sequence ID" value="NZ_CBCRWE010000017.1"/>
</dbReference>
<protein>
    <submittedName>
        <fullName evidence="10">Transcriptional activator protein CopR</fullName>
    </submittedName>
</protein>
<evidence type="ECO:0000256" key="7">
    <source>
        <dbReference type="PROSITE-ProRule" id="PRU01091"/>
    </source>
</evidence>
<evidence type="ECO:0000259" key="9">
    <source>
        <dbReference type="PROSITE" id="PS51755"/>
    </source>
</evidence>
<dbReference type="InterPro" id="IPR039420">
    <property type="entry name" value="WalR-like"/>
</dbReference>
<dbReference type="FunFam" id="3.40.50.2300:FF:000001">
    <property type="entry name" value="DNA-binding response regulator PhoB"/>
    <property type="match status" value="1"/>
</dbReference>
<dbReference type="FunFam" id="1.10.10.10:FF:000005">
    <property type="entry name" value="Two-component system response regulator"/>
    <property type="match status" value="1"/>
</dbReference>
<dbReference type="Proteomes" id="UP000276899">
    <property type="component" value="Chromosome"/>
</dbReference>
<dbReference type="GO" id="GO:0005829">
    <property type="term" value="C:cytosol"/>
    <property type="evidence" value="ECO:0007669"/>
    <property type="project" value="TreeGrafter"/>
</dbReference>
<dbReference type="Pfam" id="PF00072">
    <property type="entry name" value="Response_reg"/>
    <property type="match status" value="1"/>
</dbReference>
<evidence type="ECO:0000313" key="11">
    <source>
        <dbReference type="Proteomes" id="UP000276899"/>
    </source>
</evidence>
<keyword evidence="4 7" id="KW-0238">DNA-binding</keyword>
<dbReference type="InterPro" id="IPR036388">
    <property type="entry name" value="WH-like_DNA-bd_sf"/>
</dbReference>
<evidence type="ECO:0000256" key="1">
    <source>
        <dbReference type="ARBA" id="ARBA00022553"/>
    </source>
</evidence>
<keyword evidence="3" id="KW-0805">Transcription regulation</keyword>
<dbReference type="CDD" id="cd00383">
    <property type="entry name" value="trans_reg_C"/>
    <property type="match status" value="1"/>
</dbReference>
<dbReference type="Gene3D" id="3.40.50.2300">
    <property type="match status" value="1"/>
</dbReference>
<dbReference type="SMART" id="SM00862">
    <property type="entry name" value="Trans_reg_C"/>
    <property type="match status" value="1"/>
</dbReference>
<keyword evidence="11" id="KW-1185">Reference proteome</keyword>
<evidence type="ECO:0000256" key="2">
    <source>
        <dbReference type="ARBA" id="ARBA00023012"/>
    </source>
</evidence>
<dbReference type="PROSITE" id="PS51755">
    <property type="entry name" value="OMPR_PHOB"/>
    <property type="match status" value="1"/>
</dbReference>
<dbReference type="PANTHER" id="PTHR48111:SF38">
    <property type="entry name" value="TWO-COMPONENT RESPONSE REGULATOR"/>
    <property type="match status" value="1"/>
</dbReference>
<dbReference type="EMBL" id="LR134363">
    <property type="protein sequence ID" value="VEG74937.1"/>
    <property type="molecule type" value="Genomic_DNA"/>
</dbReference>